<reference evidence="3" key="1">
    <citation type="submission" date="2023-10" db="EMBL/GenBank/DDBJ databases">
        <title>Screening of Alkalihalophilus pseudofirmusBZ-TG-HK211 and Its Alleviation of Salt Stress on Rapeseed Growth.</title>
        <authorList>
            <person name="Zhao B."/>
            <person name="Guo T."/>
        </authorList>
    </citation>
    <scope>NUCLEOTIDE SEQUENCE</scope>
    <source>
        <strain evidence="3">BZ-TG-HK211</strain>
    </source>
</reference>
<dbReference type="SUPFAM" id="SSF51621">
    <property type="entry name" value="Phosphoenolpyruvate/pyruvate domain"/>
    <property type="match status" value="1"/>
</dbReference>
<dbReference type="InterPro" id="IPR015813">
    <property type="entry name" value="Pyrv/PenolPyrv_kinase-like_dom"/>
</dbReference>
<comment type="function">
    <text evidence="1">Forms oxaloacetate, a four-carbon dicarboxylic acid source for the tricarboxylic acid cycle.</text>
</comment>
<evidence type="ECO:0000313" key="4">
    <source>
        <dbReference type="Proteomes" id="UP001285636"/>
    </source>
</evidence>
<sequence length="80" mass="9372">VYLTEEKKWPNQTEVYRRAFAIMIERVEQAGKSSAGYQSSDELLADLLMIKRSLAMHHPARNELKIIQKLIRQVQLFGFH</sequence>
<dbReference type="InterPro" id="IPR021135">
    <property type="entry name" value="PEP_COase"/>
</dbReference>
<dbReference type="GO" id="GO:0008964">
    <property type="term" value="F:phosphoenolpyruvate carboxylase activity"/>
    <property type="evidence" value="ECO:0007669"/>
    <property type="project" value="InterPro"/>
</dbReference>
<keyword evidence="3" id="KW-0456">Lyase</keyword>
<evidence type="ECO:0000256" key="1">
    <source>
        <dbReference type="ARBA" id="ARBA00003670"/>
    </source>
</evidence>
<comment type="caution">
    <text evidence="3">The sequence shown here is derived from an EMBL/GenBank/DDBJ whole genome shotgun (WGS) entry which is preliminary data.</text>
</comment>
<feature type="non-terminal residue" evidence="3">
    <location>
        <position position="1"/>
    </location>
</feature>
<organism evidence="3 4">
    <name type="scientific">Alkalihalophilus pseudofirmus</name>
    <name type="common">Bacillus pseudofirmus</name>
    <dbReference type="NCBI Taxonomy" id="79885"/>
    <lineage>
        <taxon>Bacteria</taxon>
        <taxon>Bacillati</taxon>
        <taxon>Bacillota</taxon>
        <taxon>Bacilli</taxon>
        <taxon>Bacillales</taxon>
        <taxon>Bacillaceae</taxon>
        <taxon>Alkalihalophilus</taxon>
    </lineage>
</organism>
<feature type="non-terminal residue" evidence="3">
    <location>
        <position position="80"/>
    </location>
</feature>
<accession>A0AAJ2NU84</accession>
<dbReference type="Gene3D" id="1.20.1440.90">
    <property type="entry name" value="Phosphoenolpyruvate/pyruvate domain"/>
    <property type="match status" value="1"/>
</dbReference>
<name>A0AAJ2NU84_ALKPS</name>
<evidence type="ECO:0000313" key="3">
    <source>
        <dbReference type="EMBL" id="MDV2888363.1"/>
    </source>
</evidence>
<dbReference type="EMBL" id="JAWJAY010001346">
    <property type="protein sequence ID" value="MDV2888363.1"/>
    <property type="molecule type" value="Genomic_DNA"/>
</dbReference>
<dbReference type="GO" id="GO:0015977">
    <property type="term" value="P:carbon fixation"/>
    <property type="evidence" value="ECO:0007669"/>
    <property type="project" value="InterPro"/>
</dbReference>
<dbReference type="RefSeq" id="WP_323468296.1">
    <property type="nucleotide sequence ID" value="NZ_JAWJAY010001346.1"/>
</dbReference>
<protein>
    <recommendedName>
        <fullName evidence="2">Phosphoenolpyruvate carboxylase</fullName>
    </recommendedName>
</protein>
<proteinExistence type="predicted"/>
<dbReference type="Pfam" id="PF00311">
    <property type="entry name" value="PEPcase"/>
    <property type="match status" value="1"/>
</dbReference>
<dbReference type="GO" id="GO:0006099">
    <property type="term" value="P:tricarboxylic acid cycle"/>
    <property type="evidence" value="ECO:0007669"/>
    <property type="project" value="InterPro"/>
</dbReference>
<evidence type="ECO:0000256" key="2">
    <source>
        <dbReference type="ARBA" id="ARBA00022419"/>
    </source>
</evidence>
<dbReference type="AlphaFoldDB" id="A0AAJ2NU84"/>
<dbReference type="Proteomes" id="UP001285636">
    <property type="component" value="Unassembled WGS sequence"/>
</dbReference>
<gene>
    <name evidence="3" type="ORF">RYX45_24695</name>
</gene>